<dbReference type="Proteomes" id="UP000612349">
    <property type="component" value="Unassembled WGS sequence"/>
</dbReference>
<feature type="domain" description="Metallo-beta-lactamase" evidence="2">
    <location>
        <begin position="53"/>
        <end position="224"/>
    </location>
</feature>
<keyword evidence="4" id="KW-1185">Reference proteome</keyword>
<dbReference type="EMBL" id="BMIP01000008">
    <property type="protein sequence ID" value="GGD78792.1"/>
    <property type="molecule type" value="Genomic_DNA"/>
</dbReference>
<reference evidence="3" key="1">
    <citation type="journal article" date="2014" name="Int. J. Syst. Evol. Microbiol.">
        <title>Complete genome sequence of Corynebacterium casei LMG S-19264T (=DSM 44701T), isolated from a smear-ripened cheese.</title>
        <authorList>
            <consortium name="US DOE Joint Genome Institute (JGI-PGF)"/>
            <person name="Walter F."/>
            <person name="Albersmeier A."/>
            <person name="Kalinowski J."/>
            <person name="Ruckert C."/>
        </authorList>
    </citation>
    <scope>NUCLEOTIDE SEQUENCE</scope>
    <source>
        <strain evidence="3">CGMCC 1.15360</strain>
    </source>
</reference>
<reference evidence="3" key="2">
    <citation type="submission" date="2020-09" db="EMBL/GenBank/DDBJ databases">
        <authorList>
            <person name="Sun Q."/>
            <person name="Zhou Y."/>
        </authorList>
    </citation>
    <scope>NUCLEOTIDE SEQUENCE</scope>
    <source>
        <strain evidence="3">CGMCC 1.15360</strain>
    </source>
</reference>
<dbReference type="AlphaFoldDB" id="A0A916Z6C0"/>
<keyword evidence="1" id="KW-0732">Signal</keyword>
<protein>
    <recommendedName>
        <fullName evidence="2">Metallo-beta-lactamase domain-containing protein</fullName>
    </recommendedName>
</protein>
<dbReference type="Pfam" id="PF00753">
    <property type="entry name" value="Lactamase_B"/>
    <property type="match status" value="1"/>
</dbReference>
<dbReference type="Gene3D" id="3.60.15.10">
    <property type="entry name" value="Ribonuclease Z/Hydroxyacylglutathione hydrolase-like"/>
    <property type="match status" value="1"/>
</dbReference>
<evidence type="ECO:0000313" key="4">
    <source>
        <dbReference type="Proteomes" id="UP000612349"/>
    </source>
</evidence>
<comment type="caution">
    <text evidence="3">The sequence shown here is derived from an EMBL/GenBank/DDBJ whole genome shotgun (WGS) entry which is preliminary data.</text>
</comment>
<dbReference type="InterPro" id="IPR036866">
    <property type="entry name" value="RibonucZ/Hydroxyglut_hydro"/>
</dbReference>
<sequence>MVAKLFRSASFLSLTLAAPVIAATALPASAAAQSETRAISDLGDGLYRWTAGNYHSFFLVHDEGIVTGDPLSKEAARWLRGELRTRFPGKPITHVLYSHNHPDHAYGGEELDDGATQFVAHELAAQAWVLTKAQVRMPDITFADSFTLALPGGDHVELQYWGTNNGRGSVSMLMPEHGTLHVVDWITLGRLPYLDLKGYDVVGAIASIRAVLDDVEFSRFIGGHADMGGPEDVRRSLAYLETLHEGVLDGIIAGQSLEEIQGSLDLSEFSDLKMFDEWHDDNIAGVYRQLVDNEYLQMRPEVSTPE</sequence>
<feature type="signal peptide" evidence="1">
    <location>
        <begin position="1"/>
        <end position="22"/>
    </location>
</feature>
<gene>
    <name evidence="3" type="ORF">GCM10010990_30830</name>
</gene>
<dbReference type="OrthoDB" id="9815874at2"/>
<dbReference type="SMART" id="SM00849">
    <property type="entry name" value="Lactamase_B"/>
    <property type="match status" value="1"/>
</dbReference>
<dbReference type="SUPFAM" id="SSF56281">
    <property type="entry name" value="Metallo-hydrolase/oxidoreductase"/>
    <property type="match status" value="1"/>
</dbReference>
<dbReference type="InterPro" id="IPR001279">
    <property type="entry name" value="Metallo-B-lactamas"/>
</dbReference>
<evidence type="ECO:0000256" key="1">
    <source>
        <dbReference type="SAM" id="SignalP"/>
    </source>
</evidence>
<proteinExistence type="predicted"/>
<feature type="chain" id="PRO_5037426270" description="Metallo-beta-lactamase domain-containing protein" evidence="1">
    <location>
        <begin position="23"/>
        <end position="306"/>
    </location>
</feature>
<evidence type="ECO:0000259" key="2">
    <source>
        <dbReference type="SMART" id="SM00849"/>
    </source>
</evidence>
<organism evidence="3 4">
    <name type="scientific">Croceicoccus mobilis</name>
    <dbReference type="NCBI Taxonomy" id="1703339"/>
    <lineage>
        <taxon>Bacteria</taxon>
        <taxon>Pseudomonadati</taxon>
        <taxon>Pseudomonadota</taxon>
        <taxon>Alphaproteobacteria</taxon>
        <taxon>Sphingomonadales</taxon>
        <taxon>Erythrobacteraceae</taxon>
        <taxon>Croceicoccus</taxon>
    </lineage>
</organism>
<name>A0A916Z6C0_9SPHN</name>
<accession>A0A916Z6C0</accession>
<dbReference type="RefSeq" id="WP_082922190.1">
    <property type="nucleotide sequence ID" value="NZ_BMIP01000008.1"/>
</dbReference>
<evidence type="ECO:0000313" key="3">
    <source>
        <dbReference type="EMBL" id="GGD78792.1"/>
    </source>
</evidence>